<dbReference type="PANTHER" id="PTHR48111:SF36">
    <property type="entry name" value="TRANSCRIPTIONAL REGULATORY PROTEIN CUTR"/>
    <property type="match status" value="1"/>
</dbReference>
<dbReference type="PANTHER" id="PTHR48111">
    <property type="entry name" value="REGULATOR OF RPOS"/>
    <property type="match status" value="1"/>
</dbReference>
<dbReference type="Pfam" id="PF00072">
    <property type="entry name" value="Response_reg"/>
    <property type="match status" value="1"/>
</dbReference>
<evidence type="ECO:0000259" key="4">
    <source>
        <dbReference type="PROSITE" id="PS50110"/>
    </source>
</evidence>
<dbReference type="InterPro" id="IPR036388">
    <property type="entry name" value="WH-like_DNA-bd_sf"/>
</dbReference>
<dbReference type="SUPFAM" id="SSF46894">
    <property type="entry name" value="C-terminal effector domain of the bipartite response regulators"/>
    <property type="match status" value="1"/>
</dbReference>
<dbReference type="PROSITE" id="PS51755">
    <property type="entry name" value="OMPR_PHOB"/>
    <property type="match status" value="1"/>
</dbReference>
<dbReference type="GO" id="GO:0032993">
    <property type="term" value="C:protein-DNA complex"/>
    <property type="evidence" value="ECO:0007669"/>
    <property type="project" value="TreeGrafter"/>
</dbReference>
<dbReference type="InterPro" id="IPR001789">
    <property type="entry name" value="Sig_transdc_resp-reg_receiver"/>
</dbReference>
<dbReference type="Gene3D" id="1.10.10.10">
    <property type="entry name" value="Winged helix-like DNA-binding domain superfamily/Winged helix DNA-binding domain"/>
    <property type="match status" value="1"/>
</dbReference>
<evidence type="ECO:0000256" key="1">
    <source>
        <dbReference type="ARBA" id="ARBA00023125"/>
    </source>
</evidence>
<dbReference type="GO" id="GO:0006355">
    <property type="term" value="P:regulation of DNA-templated transcription"/>
    <property type="evidence" value="ECO:0007669"/>
    <property type="project" value="InterPro"/>
</dbReference>
<dbReference type="InterPro" id="IPR016032">
    <property type="entry name" value="Sig_transdc_resp-reg_C-effctor"/>
</dbReference>
<dbReference type="GO" id="GO:0000976">
    <property type="term" value="F:transcription cis-regulatory region binding"/>
    <property type="evidence" value="ECO:0007669"/>
    <property type="project" value="TreeGrafter"/>
</dbReference>
<dbReference type="PROSITE" id="PS50110">
    <property type="entry name" value="RESPONSE_REGULATORY"/>
    <property type="match status" value="1"/>
</dbReference>
<accession>A0A9X0QWZ4</accession>
<dbReference type="EMBL" id="JACOMF010000008">
    <property type="protein sequence ID" value="MBC4015511.1"/>
    <property type="molecule type" value="Genomic_DNA"/>
</dbReference>
<evidence type="ECO:0000313" key="6">
    <source>
        <dbReference type="EMBL" id="MBC4015511.1"/>
    </source>
</evidence>
<keyword evidence="7" id="KW-1185">Reference proteome</keyword>
<evidence type="ECO:0000256" key="2">
    <source>
        <dbReference type="PROSITE-ProRule" id="PRU00169"/>
    </source>
</evidence>
<dbReference type="Proteomes" id="UP000600101">
    <property type="component" value="Unassembled WGS sequence"/>
</dbReference>
<reference evidence="6" key="1">
    <citation type="submission" date="2020-08" db="EMBL/GenBank/DDBJ databases">
        <authorList>
            <person name="Hu Y."/>
            <person name="Nguyen S.V."/>
            <person name="Li F."/>
            <person name="Fanning S."/>
        </authorList>
    </citation>
    <scope>NUCLEOTIDE SEQUENCE</scope>
    <source>
        <strain evidence="6">SYSU D8009</strain>
    </source>
</reference>
<dbReference type="Gene3D" id="3.40.50.2300">
    <property type="match status" value="1"/>
</dbReference>
<proteinExistence type="predicted"/>
<dbReference type="CDD" id="cd17624">
    <property type="entry name" value="REC_OmpR_PmrA-like"/>
    <property type="match status" value="1"/>
</dbReference>
<dbReference type="Pfam" id="PF00486">
    <property type="entry name" value="Trans_reg_C"/>
    <property type="match status" value="1"/>
</dbReference>
<dbReference type="Gene3D" id="6.10.250.690">
    <property type="match status" value="1"/>
</dbReference>
<dbReference type="GO" id="GO:0005829">
    <property type="term" value="C:cytosol"/>
    <property type="evidence" value="ECO:0007669"/>
    <property type="project" value="TreeGrafter"/>
</dbReference>
<dbReference type="SMART" id="SM00448">
    <property type="entry name" value="REC"/>
    <property type="match status" value="1"/>
</dbReference>
<feature type="domain" description="Response regulatory" evidence="4">
    <location>
        <begin position="2"/>
        <end position="116"/>
    </location>
</feature>
<dbReference type="InterPro" id="IPR039420">
    <property type="entry name" value="WalR-like"/>
</dbReference>
<dbReference type="GO" id="GO:0000156">
    <property type="term" value="F:phosphorelay response regulator activity"/>
    <property type="evidence" value="ECO:0007669"/>
    <property type="project" value="TreeGrafter"/>
</dbReference>
<feature type="DNA-binding region" description="OmpR/PhoB-type" evidence="3">
    <location>
        <begin position="124"/>
        <end position="222"/>
    </location>
</feature>
<evidence type="ECO:0000256" key="3">
    <source>
        <dbReference type="PROSITE-ProRule" id="PRU01091"/>
    </source>
</evidence>
<dbReference type="InterPro" id="IPR011006">
    <property type="entry name" value="CheY-like_superfamily"/>
</dbReference>
<dbReference type="SUPFAM" id="SSF52172">
    <property type="entry name" value="CheY-like"/>
    <property type="match status" value="1"/>
</dbReference>
<organism evidence="6 7">
    <name type="scientific">Siccirubricoccus deserti</name>
    <dbReference type="NCBI Taxonomy" id="2013562"/>
    <lineage>
        <taxon>Bacteria</taxon>
        <taxon>Pseudomonadati</taxon>
        <taxon>Pseudomonadota</taxon>
        <taxon>Alphaproteobacteria</taxon>
        <taxon>Acetobacterales</taxon>
        <taxon>Roseomonadaceae</taxon>
        <taxon>Siccirubricoccus</taxon>
    </lineage>
</organism>
<evidence type="ECO:0000313" key="7">
    <source>
        <dbReference type="Proteomes" id="UP000600101"/>
    </source>
</evidence>
<dbReference type="InterPro" id="IPR001867">
    <property type="entry name" value="OmpR/PhoB-type_DNA-bd"/>
</dbReference>
<feature type="modified residue" description="4-aspartylphosphate" evidence="2">
    <location>
        <position position="51"/>
    </location>
</feature>
<keyword evidence="2" id="KW-0597">Phosphoprotein</keyword>
<dbReference type="SMART" id="SM00862">
    <property type="entry name" value="Trans_reg_C"/>
    <property type="match status" value="1"/>
</dbReference>
<gene>
    <name evidence="6" type="ORF">H7965_09235</name>
</gene>
<dbReference type="AlphaFoldDB" id="A0A9X0QWZ4"/>
<evidence type="ECO:0000259" key="5">
    <source>
        <dbReference type="PROSITE" id="PS51755"/>
    </source>
</evidence>
<protein>
    <submittedName>
        <fullName evidence="6">Response regulator transcription factor</fullName>
    </submittedName>
</protein>
<sequence length="229" mass="24525">MRTLLVEDDARLAELVGEALRRHGWLVDVVGSCADAYAALRSADYRVMVLDLGLPDGDGISLVRGLRMVGDPLPILILTARGRVAERIAGLNAGADDYVVKPCAAAELHARMRALTRRAAGAASPTLRLGPLEYDQSSRMASVNGAALRLTLRPSMVLETLLLARGRFVPRATIENALSNFEGGPESGAIEVYVNRLRKALEAAAPDVRIENQRGFGYRIVHAATGADS</sequence>
<comment type="caution">
    <text evidence="6">The sequence shown here is derived from an EMBL/GenBank/DDBJ whole genome shotgun (WGS) entry which is preliminary data.</text>
</comment>
<feature type="domain" description="OmpR/PhoB-type" evidence="5">
    <location>
        <begin position="124"/>
        <end position="222"/>
    </location>
</feature>
<dbReference type="CDD" id="cd00383">
    <property type="entry name" value="trans_reg_C"/>
    <property type="match status" value="1"/>
</dbReference>
<keyword evidence="1 3" id="KW-0238">DNA-binding</keyword>
<name>A0A9X0QWZ4_9PROT</name>